<protein>
    <recommendedName>
        <fullName evidence="7">Zn(2)-C6 fungal-type domain-containing protein</fullName>
    </recommendedName>
</protein>
<dbReference type="GO" id="GO:0008270">
    <property type="term" value="F:zinc ion binding"/>
    <property type="evidence" value="ECO:0007669"/>
    <property type="project" value="InterPro"/>
</dbReference>
<keyword evidence="1" id="KW-0479">Metal-binding</keyword>
<evidence type="ECO:0000313" key="9">
    <source>
        <dbReference type="Proteomes" id="UP000566819"/>
    </source>
</evidence>
<dbReference type="PROSITE" id="PS50048">
    <property type="entry name" value="ZN2_CY6_FUNGAL_2"/>
    <property type="match status" value="1"/>
</dbReference>
<feature type="region of interest" description="Disordered" evidence="6">
    <location>
        <begin position="61"/>
        <end position="103"/>
    </location>
</feature>
<dbReference type="SMART" id="SM00066">
    <property type="entry name" value="GAL4"/>
    <property type="match status" value="1"/>
</dbReference>
<evidence type="ECO:0000256" key="5">
    <source>
        <dbReference type="ARBA" id="ARBA00023242"/>
    </source>
</evidence>
<dbReference type="PANTHER" id="PTHR47660:SF7">
    <property type="entry name" value="TRANSCRIPTION FACTOR WITH C2H2 AND ZN(2)-CYS(6) DNA BINDING DOMAIN (EUROFUNG)"/>
    <property type="match status" value="1"/>
</dbReference>
<gene>
    <name evidence="8" type="ORF">G7Y89_g12199</name>
</gene>
<comment type="caution">
    <text evidence="8">The sequence shown here is derived from an EMBL/GenBank/DDBJ whole genome shotgun (WGS) entry which is preliminary data.</text>
</comment>
<feature type="domain" description="Zn(2)-C6 fungal-type" evidence="7">
    <location>
        <begin position="25"/>
        <end position="54"/>
    </location>
</feature>
<dbReference type="PANTHER" id="PTHR47660">
    <property type="entry name" value="TRANSCRIPTION FACTOR WITH C2H2 AND ZN(2)-CYS(6) DNA BINDING DOMAIN (EUROFUNG)-RELATED-RELATED"/>
    <property type="match status" value="1"/>
</dbReference>
<organism evidence="8 9">
    <name type="scientific">Cudoniella acicularis</name>
    <dbReference type="NCBI Taxonomy" id="354080"/>
    <lineage>
        <taxon>Eukaryota</taxon>
        <taxon>Fungi</taxon>
        <taxon>Dikarya</taxon>
        <taxon>Ascomycota</taxon>
        <taxon>Pezizomycotina</taxon>
        <taxon>Leotiomycetes</taxon>
        <taxon>Helotiales</taxon>
        <taxon>Tricladiaceae</taxon>
        <taxon>Cudoniella</taxon>
    </lineage>
</organism>
<evidence type="ECO:0000256" key="1">
    <source>
        <dbReference type="ARBA" id="ARBA00022723"/>
    </source>
</evidence>
<dbReference type="AlphaFoldDB" id="A0A8H4RBV2"/>
<keyword evidence="2" id="KW-0862">Zinc</keyword>
<keyword evidence="4" id="KW-0804">Transcription</keyword>
<evidence type="ECO:0000256" key="3">
    <source>
        <dbReference type="ARBA" id="ARBA00023015"/>
    </source>
</evidence>
<evidence type="ECO:0000259" key="7">
    <source>
        <dbReference type="PROSITE" id="PS50048"/>
    </source>
</evidence>
<dbReference type="PROSITE" id="PS00463">
    <property type="entry name" value="ZN2_CY6_FUNGAL_1"/>
    <property type="match status" value="1"/>
</dbReference>
<proteinExistence type="predicted"/>
<evidence type="ECO:0000313" key="8">
    <source>
        <dbReference type="EMBL" id="KAF4625960.1"/>
    </source>
</evidence>
<evidence type="ECO:0000256" key="2">
    <source>
        <dbReference type="ARBA" id="ARBA00022833"/>
    </source>
</evidence>
<accession>A0A8H4RBV2</accession>
<dbReference type="Gene3D" id="4.10.240.10">
    <property type="entry name" value="Zn(2)-C6 fungal-type DNA-binding domain"/>
    <property type="match status" value="1"/>
</dbReference>
<evidence type="ECO:0000256" key="4">
    <source>
        <dbReference type="ARBA" id="ARBA00023163"/>
    </source>
</evidence>
<dbReference type="InterPro" id="IPR001138">
    <property type="entry name" value="Zn2Cys6_DnaBD"/>
</dbReference>
<evidence type="ECO:0000256" key="6">
    <source>
        <dbReference type="SAM" id="MobiDB-lite"/>
    </source>
</evidence>
<dbReference type="SUPFAM" id="SSF57701">
    <property type="entry name" value="Zn2/Cys6 DNA-binding domain"/>
    <property type="match status" value="1"/>
</dbReference>
<reference evidence="8 9" key="1">
    <citation type="submission" date="2020-03" db="EMBL/GenBank/DDBJ databases">
        <title>Draft Genome Sequence of Cudoniella acicularis.</title>
        <authorList>
            <person name="Buettner E."/>
            <person name="Kellner H."/>
        </authorList>
    </citation>
    <scope>NUCLEOTIDE SEQUENCE [LARGE SCALE GENOMIC DNA]</scope>
    <source>
        <strain evidence="8 9">DSM 108380</strain>
    </source>
</reference>
<feature type="compositionally biased region" description="Polar residues" evidence="6">
    <location>
        <begin position="61"/>
        <end position="73"/>
    </location>
</feature>
<name>A0A8H4RBV2_9HELO</name>
<dbReference type="GO" id="GO:0000981">
    <property type="term" value="F:DNA-binding transcription factor activity, RNA polymerase II-specific"/>
    <property type="evidence" value="ECO:0007669"/>
    <property type="project" value="InterPro"/>
</dbReference>
<keyword evidence="3" id="KW-0805">Transcription regulation</keyword>
<feature type="compositionally biased region" description="Low complexity" evidence="6">
    <location>
        <begin position="74"/>
        <end position="85"/>
    </location>
</feature>
<keyword evidence="9" id="KW-1185">Reference proteome</keyword>
<dbReference type="OrthoDB" id="654211at2759"/>
<dbReference type="Proteomes" id="UP000566819">
    <property type="component" value="Unassembled WGS sequence"/>
</dbReference>
<dbReference type="InterPro" id="IPR036864">
    <property type="entry name" value="Zn2-C6_fun-type_DNA-bd_sf"/>
</dbReference>
<feature type="compositionally biased region" description="Polar residues" evidence="6">
    <location>
        <begin position="86"/>
        <end position="100"/>
    </location>
</feature>
<dbReference type="Pfam" id="PF00172">
    <property type="entry name" value="Zn_clus"/>
    <property type="match status" value="1"/>
</dbReference>
<keyword evidence="5" id="KW-0539">Nucleus</keyword>
<dbReference type="CDD" id="cd00067">
    <property type="entry name" value="GAL4"/>
    <property type="match status" value="1"/>
</dbReference>
<dbReference type="EMBL" id="JAAMPI010001254">
    <property type="protein sequence ID" value="KAF4625960.1"/>
    <property type="molecule type" value="Genomic_DNA"/>
</dbReference>
<sequence>MEGNRHLVRHGDQFKPVPSGRIRKACTICHRGKVKCDGAQPCSKCSLKRLECVYEQVDNVSSSEDLPTGTQTQGTGASRSSAAGSPNENAPTTPSQSGTTGFEAGAQGAIIGPQLTASRPNLLPIPVSWNPGGIIDWSSVKIRRDTLPNRSSQGRLEFEDVSRDDYQLPIVEDEVGEVYLQKYFEHFHYRWPIIHRPGYEDQSHSLLLKTSVKMVGAWFQPDEKSREYALAMHKYLLNCIPVQLAKKSSSDVLHEKHVSRAAILRNTLVGVLREAGFFDHATVTVDEKPGYFLPLHMKLLGDRNRLAAYLYKIDNYFSIIRGQPPLLMTEELHFPIPSTLAFWDAEGLVIWEGRMMMEPAKKYKSMADMIRSNNLGLVGSTEDLLLMEDVQLCLCSFTWDIWRLSESSRNKNLTDDGTAHLQDPLQRRLDALQVRLEQMGSQYSNYSLQKQNQDLDHPLRFYYGYEDYLNPNDESIVLLRANSLIFDALIFKQLLDLHLHADVRTLQQLAKDQGQMGVPGLSLEHQRERQQSMESTANWTNMAAARRSLCNATEILMLHQHLGIATTTSKRTLDPISEVAIATAALIIWAYCKFGKHCCPVCCAFINEPLSIAAELTKWCKPFQGDKEKYIWIEVARDCPVEIEGTRFCRCNVDALVAKFQVYIKEDWKLVDTIAPGVFKFQYNQASGPDVRVS</sequence>